<evidence type="ECO:0000256" key="1">
    <source>
        <dbReference type="SAM" id="MobiDB-lite"/>
    </source>
</evidence>
<dbReference type="EMBL" id="KQ241810">
    <property type="protein sequence ID" value="KNC83775.1"/>
    <property type="molecule type" value="Genomic_DNA"/>
</dbReference>
<evidence type="ECO:0000313" key="3">
    <source>
        <dbReference type="Proteomes" id="UP000054560"/>
    </source>
</evidence>
<accession>A0A0L0G3Z8</accession>
<feature type="compositionally biased region" description="Pro residues" evidence="1">
    <location>
        <begin position="1"/>
        <end position="18"/>
    </location>
</feature>
<dbReference type="RefSeq" id="XP_014157677.1">
    <property type="nucleotide sequence ID" value="XM_014302202.1"/>
</dbReference>
<feature type="region of interest" description="Disordered" evidence="1">
    <location>
        <begin position="1"/>
        <end position="23"/>
    </location>
</feature>
<name>A0A0L0G3Z8_9EUKA</name>
<dbReference type="GeneID" id="25904503"/>
<sequence>MSTQRRPPPSPRSPPPKVTPIRGLTSAHFLREQARQEERYSITALELISGYTLQGSTQNCSETALSVSTQITLER</sequence>
<reference evidence="2 3" key="1">
    <citation type="submission" date="2011-02" db="EMBL/GenBank/DDBJ databases">
        <title>The Genome Sequence of Sphaeroforma arctica JP610.</title>
        <authorList>
            <consortium name="The Broad Institute Genome Sequencing Platform"/>
            <person name="Russ C."/>
            <person name="Cuomo C."/>
            <person name="Young S.K."/>
            <person name="Zeng Q."/>
            <person name="Gargeya S."/>
            <person name="Alvarado L."/>
            <person name="Berlin A."/>
            <person name="Chapman S.B."/>
            <person name="Chen Z."/>
            <person name="Freedman E."/>
            <person name="Gellesch M."/>
            <person name="Goldberg J."/>
            <person name="Griggs A."/>
            <person name="Gujja S."/>
            <person name="Heilman E."/>
            <person name="Heiman D."/>
            <person name="Howarth C."/>
            <person name="Mehta T."/>
            <person name="Neiman D."/>
            <person name="Pearson M."/>
            <person name="Roberts A."/>
            <person name="Saif S."/>
            <person name="Shea T."/>
            <person name="Shenoy N."/>
            <person name="Sisk P."/>
            <person name="Stolte C."/>
            <person name="Sykes S."/>
            <person name="White J."/>
            <person name="Yandava C."/>
            <person name="Burger G."/>
            <person name="Gray M.W."/>
            <person name="Holland P.W.H."/>
            <person name="King N."/>
            <person name="Lang F.B.F."/>
            <person name="Roger A.J."/>
            <person name="Ruiz-Trillo I."/>
            <person name="Haas B."/>
            <person name="Nusbaum C."/>
            <person name="Birren B."/>
        </authorList>
    </citation>
    <scope>NUCLEOTIDE SEQUENCE [LARGE SCALE GENOMIC DNA]</scope>
    <source>
        <strain evidence="2 3">JP610</strain>
    </source>
</reference>
<dbReference type="Proteomes" id="UP000054560">
    <property type="component" value="Unassembled WGS sequence"/>
</dbReference>
<dbReference type="AlphaFoldDB" id="A0A0L0G3Z8"/>
<protein>
    <submittedName>
        <fullName evidence="2">Uncharacterized protein</fullName>
    </submittedName>
</protein>
<gene>
    <name evidence="2" type="ORF">SARC_03999</name>
</gene>
<evidence type="ECO:0000313" key="2">
    <source>
        <dbReference type="EMBL" id="KNC83775.1"/>
    </source>
</evidence>
<keyword evidence="3" id="KW-1185">Reference proteome</keyword>
<organism evidence="2 3">
    <name type="scientific">Sphaeroforma arctica JP610</name>
    <dbReference type="NCBI Taxonomy" id="667725"/>
    <lineage>
        <taxon>Eukaryota</taxon>
        <taxon>Ichthyosporea</taxon>
        <taxon>Ichthyophonida</taxon>
        <taxon>Sphaeroforma</taxon>
    </lineage>
</organism>
<proteinExistence type="predicted"/>